<reference evidence="3 4" key="1">
    <citation type="submission" date="2016-10" db="EMBL/GenBank/DDBJ databases">
        <title>The genome sequence of Colletotrichum fioriniae PJ7.</title>
        <authorList>
            <person name="Baroncelli R."/>
        </authorList>
    </citation>
    <scope>NUCLEOTIDE SEQUENCE [LARGE SCALE GENOMIC DNA]</scope>
    <source>
        <strain evidence="3">Col 31</strain>
    </source>
</reference>
<dbReference type="InterPro" id="IPR055481">
    <property type="entry name" value="DUF7053"/>
</dbReference>
<feature type="compositionally biased region" description="Basic and acidic residues" evidence="1">
    <location>
        <begin position="646"/>
        <end position="659"/>
    </location>
</feature>
<dbReference type="AlphaFoldDB" id="A0AAI9UMA0"/>
<evidence type="ECO:0000256" key="1">
    <source>
        <dbReference type="SAM" id="MobiDB-lite"/>
    </source>
</evidence>
<keyword evidence="4" id="KW-1185">Reference proteome</keyword>
<proteinExistence type="predicted"/>
<feature type="domain" description="DUF7053" evidence="2">
    <location>
        <begin position="280"/>
        <end position="455"/>
    </location>
</feature>
<comment type="caution">
    <text evidence="3">The sequence shown here is derived from an EMBL/GenBank/DDBJ whole genome shotgun (WGS) entry which is preliminary data.</text>
</comment>
<feature type="compositionally biased region" description="Low complexity" evidence="1">
    <location>
        <begin position="598"/>
        <end position="617"/>
    </location>
</feature>
<feature type="compositionally biased region" description="Low complexity" evidence="1">
    <location>
        <begin position="562"/>
        <end position="580"/>
    </location>
</feature>
<feature type="region of interest" description="Disordered" evidence="1">
    <location>
        <begin position="180"/>
        <end position="208"/>
    </location>
</feature>
<feature type="compositionally biased region" description="Low complexity" evidence="1">
    <location>
        <begin position="664"/>
        <end position="677"/>
    </location>
</feature>
<accession>A0AAI9UMA0</accession>
<feature type="region of interest" description="Disordered" evidence="1">
    <location>
        <begin position="557"/>
        <end position="677"/>
    </location>
</feature>
<name>A0AAI9UMA0_9PEZI</name>
<evidence type="ECO:0000313" key="3">
    <source>
        <dbReference type="EMBL" id="KAK1461094.1"/>
    </source>
</evidence>
<dbReference type="PANTHER" id="PTHR38117">
    <property type="entry name" value="NACHT AND WD40 DOMAIN PROTEIN"/>
    <property type="match status" value="1"/>
</dbReference>
<dbReference type="EMBL" id="MLGG01000011">
    <property type="protein sequence ID" value="KAK1461094.1"/>
    <property type="molecule type" value="Genomic_DNA"/>
</dbReference>
<evidence type="ECO:0000313" key="4">
    <source>
        <dbReference type="Proteomes" id="UP001239795"/>
    </source>
</evidence>
<dbReference type="Proteomes" id="UP001239795">
    <property type="component" value="Unassembled WGS sequence"/>
</dbReference>
<dbReference type="Pfam" id="PF23155">
    <property type="entry name" value="DUF7053"/>
    <property type="match status" value="1"/>
</dbReference>
<dbReference type="PANTHER" id="PTHR38117:SF2">
    <property type="entry name" value="NACHT AND WD40 DOMAIN PROTEIN"/>
    <property type="match status" value="1"/>
</dbReference>
<feature type="compositionally biased region" description="Polar residues" evidence="1">
    <location>
        <begin position="518"/>
        <end position="545"/>
    </location>
</feature>
<organism evidence="3 4">
    <name type="scientific">Colletotrichum melonis</name>
    <dbReference type="NCBI Taxonomy" id="1209925"/>
    <lineage>
        <taxon>Eukaryota</taxon>
        <taxon>Fungi</taxon>
        <taxon>Dikarya</taxon>
        <taxon>Ascomycota</taxon>
        <taxon>Pezizomycotina</taxon>
        <taxon>Sordariomycetes</taxon>
        <taxon>Hypocreomycetidae</taxon>
        <taxon>Glomerellales</taxon>
        <taxon>Glomerellaceae</taxon>
        <taxon>Colletotrichum</taxon>
        <taxon>Colletotrichum acutatum species complex</taxon>
    </lineage>
</organism>
<evidence type="ECO:0000259" key="2">
    <source>
        <dbReference type="Pfam" id="PF23155"/>
    </source>
</evidence>
<feature type="region of interest" description="Disordered" evidence="1">
    <location>
        <begin position="473"/>
        <end position="545"/>
    </location>
</feature>
<feature type="compositionally biased region" description="Polar residues" evidence="1">
    <location>
        <begin position="618"/>
        <end position="627"/>
    </location>
</feature>
<feature type="compositionally biased region" description="Polar residues" evidence="1">
    <location>
        <begin position="586"/>
        <end position="596"/>
    </location>
</feature>
<feature type="non-terminal residue" evidence="3">
    <location>
        <position position="1"/>
    </location>
</feature>
<sequence length="697" mass="77384">SQNLLLIVNYSRTAIWVTVREDYASSVVARCSSQRRPEGETFIEPGLAATRQGSQAPEEIDKLIVDRKWHKARIVSRSFAAITPAASPAARPRVQRPKLKMAVSGAVMVEPGVAEVIRSEPHSTSFIGQLPKFIEPACIPCLSNGTAWTAPKMPPQKHNDLWRRRRIISTRGSHLLWRSPICPSPALPQRPDDVRRPPDHPTHPSTSQPTCMWFCVSHQAPRTKHPQAMLFRISILNSELASGRVPARGAEYHHRIAPPNRRQLRDTQESDDKLTAQMLRKKEVYTTVTPIPGFIPRQLAIDILHSHSEVITLNPLVLDHKPIKAPRDAASDEYYSTWYEITERIQYIPGIGKMGSGKISFNGCFHDMPWGLQTHTYAPMNIDIRIKYKIDGNQPGFEPPQPPEIGMSGLGVPADGLYLREDIEIRCNITMVNFVKAQLKAASKEMVSRIIKKAELLDAGVLQAMITDGKLKTINPADRTSTGMSGAHSPLFNQRPEGSPRPESHSPTTPYQVPRPVSMQQFRPGSQGSYGAHQTQPSELYSQHSAPQTSFIAELPGNFYHPQQSSNNLQPPQPSPGLQNGDRDSMSQQSQFSPDPNSWRWSQGQPSPSQQSSRPTSMASSEASSGYASPALDHKGFSSELPTHPETQEEHRGDAHGKAVEAAQQQQQQHRVKGPQAYPAYGQAYAYNPADYAPLSR</sequence>
<protein>
    <recommendedName>
        <fullName evidence="2">DUF7053 domain-containing protein</fullName>
    </recommendedName>
</protein>
<gene>
    <name evidence="3" type="ORF">CMEL01_14730</name>
</gene>
<feature type="compositionally biased region" description="Basic and acidic residues" evidence="1">
    <location>
        <begin position="190"/>
        <end position="202"/>
    </location>
</feature>